<keyword evidence="2" id="KW-1185">Reference proteome</keyword>
<name>A0A437RGW5_9BURK</name>
<dbReference type="OrthoDB" id="238337at2"/>
<evidence type="ECO:0000313" key="2">
    <source>
        <dbReference type="Proteomes" id="UP000285575"/>
    </source>
</evidence>
<evidence type="ECO:0008006" key="3">
    <source>
        <dbReference type="Google" id="ProtNLM"/>
    </source>
</evidence>
<comment type="caution">
    <text evidence="1">The sequence shown here is derived from an EMBL/GenBank/DDBJ whole genome shotgun (WGS) entry which is preliminary data.</text>
</comment>
<protein>
    <recommendedName>
        <fullName evidence="3">Alpha/beta hydrolase</fullName>
    </recommendedName>
</protein>
<proteinExistence type="predicted"/>
<sequence>MAIATFDVEFTKDGSVFDGAQLTALTAGLGPFSDLLVLSHGWNNDMAEATCLYDDLLGNADRLLRLREQDVVPETLCAFTDRLRGRTFAALRIYWPSKKFADADLIPGGGAATAKAEKDNFDAVRRVLDELKVDPQRLGDRAVDPIRHAAMEQAKALLPNLATAAAQREFVDLLRRMLDPAAAEQDDASEDFLSAAPETLFANAAMPVTAPGGGVNGGNAGISDGTATGLLGDLLSGVQAAARRIANYATYYEMKARAGAVGGTGVADVLRQVRQHKPSLRLHLVGHSFGGRLVTAAANALPSNTAAVSMSLLQAAFSHNGLSGGFGDPPRKKGFFRAIVDEQRISGPIIITHTKNDKAVGVAYPLASRIAGQNAAALGDQNDPYGGMGRNGAQHTDEADNVATLGLPGTSYAFKPGRIHNISSDVITGHSDVTRIEVAYALLSAAGAVT</sequence>
<dbReference type="SUPFAM" id="SSF53474">
    <property type="entry name" value="alpha/beta-Hydrolases"/>
    <property type="match status" value="1"/>
</dbReference>
<dbReference type="InterPro" id="IPR029058">
    <property type="entry name" value="AB_hydrolase_fold"/>
</dbReference>
<organism evidence="1 2">
    <name type="scientific">Rubrivivax rivuli</name>
    <dbReference type="NCBI Taxonomy" id="1862385"/>
    <lineage>
        <taxon>Bacteria</taxon>
        <taxon>Pseudomonadati</taxon>
        <taxon>Pseudomonadota</taxon>
        <taxon>Betaproteobacteria</taxon>
        <taxon>Burkholderiales</taxon>
        <taxon>Sphaerotilaceae</taxon>
        <taxon>Rubrivivax</taxon>
    </lineage>
</organism>
<dbReference type="AlphaFoldDB" id="A0A437RGW5"/>
<evidence type="ECO:0000313" key="1">
    <source>
        <dbReference type="EMBL" id="RVU46016.1"/>
    </source>
</evidence>
<accession>A0A437RGW5</accession>
<dbReference type="EMBL" id="SACR01000003">
    <property type="protein sequence ID" value="RVU46016.1"/>
    <property type="molecule type" value="Genomic_DNA"/>
</dbReference>
<reference evidence="1 2" key="1">
    <citation type="submission" date="2019-01" db="EMBL/GenBank/DDBJ databases">
        <authorList>
            <person name="Chen W.-M."/>
        </authorList>
    </citation>
    <scope>NUCLEOTIDE SEQUENCE [LARGE SCALE GENOMIC DNA]</scope>
    <source>
        <strain evidence="1 2">KYPY4</strain>
    </source>
</reference>
<gene>
    <name evidence="1" type="ORF">EOE66_09075</name>
</gene>
<dbReference type="RefSeq" id="WP_128228388.1">
    <property type="nucleotide sequence ID" value="NZ_SACR01000003.1"/>
</dbReference>
<dbReference type="Proteomes" id="UP000285575">
    <property type="component" value="Unassembled WGS sequence"/>
</dbReference>
<dbReference type="Gene3D" id="3.40.50.1820">
    <property type="entry name" value="alpha/beta hydrolase"/>
    <property type="match status" value="1"/>
</dbReference>